<dbReference type="RefSeq" id="WP_311592032.1">
    <property type="nucleotide sequence ID" value="NZ_JAVRHV010000001.1"/>
</dbReference>
<dbReference type="EMBL" id="JAVRHV010000001">
    <property type="protein sequence ID" value="MDT0552194.1"/>
    <property type="molecule type" value="Genomic_DNA"/>
</dbReference>
<proteinExistence type="inferred from homology"/>
<dbReference type="PANTHER" id="PTHR11575:SF24">
    <property type="entry name" value="5'-NUCLEOTIDASE"/>
    <property type="match status" value="1"/>
</dbReference>
<keyword evidence="1" id="KW-0732">Signal</keyword>
<dbReference type="PRINTS" id="PR01607">
    <property type="entry name" value="APYRASEFAMLY"/>
</dbReference>
<dbReference type="InterPro" id="IPR004843">
    <property type="entry name" value="Calcineurin-like_PHP"/>
</dbReference>
<accession>A0ABU2Y3G7</accession>
<feature type="domain" description="5'-Nucleotidase C-terminal" evidence="4">
    <location>
        <begin position="325"/>
        <end position="465"/>
    </location>
</feature>
<dbReference type="PROSITE" id="PS51257">
    <property type="entry name" value="PROKAR_LIPOPROTEIN"/>
    <property type="match status" value="1"/>
</dbReference>
<evidence type="ECO:0000256" key="2">
    <source>
        <dbReference type="RuleBase" id="RU362119"/>
    </source>
</evidence>
<protein>
    <submittedName>
        <fullName evidence="5">Bifunctional metallophosphatase/5'-nucleotidase</fullName>
    </submittedName>
</protein>
<dbReference type="SUPFAM" id="SSF56300">
    <property type="entry name" value="Metallo-dependent phosphatases"/>
    <property type="match status" value="1"/>
</dbReference>
<dbReference type="InterPro" id="IPR036907">
    <property type="entry name" value="5'-Nucleotdase_C_sf"/>
</dbReference>
<reference evidence="5 6" key="1">
    <citation type="submission" date="2023-09" db="EMBL/GenBank/DDBJ databases">
        <authorList>
            <person name="Rey-Velasco X."/>
        </authorList>
    </citation>
    <scope>NUCLEOTIDE SEQUENCE [LARGE SCALE GENOMIC DNA]</scope>
    <source>
        <strain evidence="5 6">P050</strain>
    </source>
</reference>
<dbReference type="InterPro" id="IPR008334">
    <property type="entry name" value="5'-Nucleotdase_C"/>
</dbReference>
<feature type="domain" description="Calcineurin-like phosphoesterase" evidence="3">
    <location>
        <begin position="27"/>
        <end position="246"/>
    </location>
</feature>
<sequence>MKKNIVFLVALLFIACSKNTEDTVEFTILSINDVYEIDALEGGKSGGLARVETLHKQLLSENPNTILVHGADFLNPSLLGTMKDENGERFRGKQMIDVMNAMNFDLVAFGNHEFDLDYKDFQKRLNESTFQWISTNNRLVGGDNLVPLFVEKNGNRTDIPKTVTFEFKNASGNKINVGFISATIDSNPTDYIDYGDKYEDAINAYKVLEPKTDVVLALTHLALHQDKLLSKSLPEIPLIIGGHEHTNMLVPVGDALISKADANAKTAYVHRISVDIKTDEIKIDSELVSIDETIERDKEVEHLVQQWNVQLDKKLREILSDPYEVIYTAETPLDGRDTPIRSTQTNLGVLIAESMSEAFDNDVDCAIINGGSIRIDDELHGAITGVDIFRVLPFGGGINKVDMTGALLEKVLNYGRLKAGTGAYLQLFNATYNKESKKWGIAGKPIESNKTYKVALTDYLLLGFDIPFLKNDNPELLKVYNFSQDHLSSDIRKVVINYLKN</sequence>
<dbReference type="Gene3D" id="3.90.780.10">
    <property type="entry name" value="5'-Nucleotidase, C-terminal domain"/>
    <property type="match status" value="1"/>
</dbReference>
<dbReference type="Pfam" id="PF02872">
    <property type="entry name" value="5_nucleotid_C"/>
    <property type="match status" value="1"/>
</dbReference>
<keyword evidence="2" id="KW-0378">Hydrolase</keyword>
<dbReference type="InterPro" id="IPR029052">
    <property type="entry name" value="Metallo-depent_PP-like"/>
</dbReference>
<evidence type="ECO:0000259" key="3">
    <source>
        <dbReference type="Pfam" id="PF00149"/>
    </source>
</evidence>
<name>A0ABU2Y3G7_9FLAO</name>
<dbReference type="SUPFAM" id="SSF55816">
    <property type="entry name" value="5'-nucleotidase (syn. UDP-sugar hydrolase), C-terminal domain"/>
    <property type="match status" value="1"/>
</dbReference>
<dbReference type="Gene3D" id="3.60.21.10">
    <property type="match status" value="1"/>
</dbReference>
<evidence type="ECO:0000313" key="5">
    <source>
        <dbReference type="EMBL" id="MDT0552194.1"/>
    </source>
</evidence>
<organism evidence="5 6">
    <name type="scientific">Urechidicola vernalis</name>
    <dbReference type="NCBI Taxonomy" id="3075600"/>
    <lineage>
        <taxon>Bacteria</taxon>
        <taxon>Pseudomonadati</taxon>
        <taxon>Bacteroidota</taxon>
        <taxon>Flavobacteriia</taxon>
        <taxon>Flavobacteriales</taxon>
        <taxon>Flavobacteriaceae</taxon>
        <taxon>Urechidicola</taxon>
    </lineage>
</organism>
<keyword evidence="6" id="KW-1185">Reference proteome</keyword>
<evidence type="ECO:0000256" key="1">
    <source>
        <dbReference type="ARBA" id="ARBA00022729"/>
    </source>
</evidence>
<keyword evidence="2" id="KW-0547">Nucleotide-binding</keyword>
<evidence type="ECO:0000259" key="4">
    <source>
        <dbReference type="Pfam" id="PF02872"/>
    </source>
</evidence>
<dbReference type="InterPro" id="IPR006179">
    <property type="entry name" value="5_nucleotidase/apyrase"/>
</dbReference>
<gene>
    <name evidence="5" type="ORF">RM519_02940</name>
</gene>
<comment type="caution">
    <text evidence="5">The sequence shown here is derived from an EMBL/GenBank/DDBJ whole genome shotgun (WGS) entry which is preliminary data.</text>
</comment>
<dbReference type="Pfam" id="PF00149">
    <property type="entry name" value="Metallophos"/>
    <property type="match status" value="1"/>
</dbReference>
<dbReference type="PANTHER" id="PTHR11575">
    <property type="entry name" value="5'-NUCLEOTIDASE-RELATED"/>
    <property type="match status" value="1"/>
</dbReference>
<evidence type="ECO:0000313" key="6">
    <source>
        <dbReference type="Proteomes" id="UP001252186"/>
    </source>
</evidence>
<dbReference type="Proteomes" id="UP001252186">
    <property type="component" value="Unassembled WGS sequence"/>
</dbReference>
<comment type="similarity">
    <text evidence="2">Belongs to the 5'-nucleotidase family.</text>
</comment>